<dbReference type="PANTHER" id="PTHR37840:SF1">
    <property type="entry name" value="L-FUCOSE ISOMERASE"/>
    <property type="match status" value="1"/>
</dbReference>
<dbReference type="InterPro" id="IPR004216">
    <property type="entry name" value="Fuc/Ara_isomerase_C"/>
</dbReference>
<reference evidence="6" key="1">
    <citation type="submission" date="2013-12" db="EMBL/GenBank/DDBJ databases">
        <title>A Varibaculum cambriense genome reconstructed from a premature infant gut community with otherwise low bacterial novelty that shifts toward anaerobic metabolism during the third week of life.</title>
        <authorList>
            <person name="Brown C.T."/>
            <person name="Sharon I."/>
            <person name="Thomas B.C."/>
            <person name="Castelle C.J."/>
            <person name="Morowitz M.J."/>
            <person name="Banfield J.F."/>
        </authorList>
    </citation>
    <scope>NUCLEOTIDE SEQUENCE</scope>
</reference>
<dbReference type="InterPro" id="IPR038393">
    <property type="entry name" value="Fuc_iso_dom3_sf"/>
</dbReference>
<dbReference type="SUPFAM" id="SSF53743">
    <property type="entry name" value="FucI/AraA N-terminal and middle domains"/>
    <property type="match status" value="1"/>
</dbReference>
<feature type="non-terminal residue" evidence="6">
    <location>
        <position position="1"/>
    </location>
</feature>
<keyword evidence="3" id="KW-0294">Fucose metabolism</keyword>
<feature type="non-terminal residue" evidence="6">
    <location>
        <position position="91"/>
    </location>
</feature>
<evidence type="ECO:0000259" key="5">
    <source>
        <dbReference type="Pfam" id="PF07882"/>
    </source>
</evidence>
<dbReference type="AlphaFoldDB" id="W1XRQ2"/>
<dbReference type="InterPro" id="IPR038392">
    <property type="entry name" value="Fucose_isomerase_dom2_sf"/>
</dbReference>
<keyword evidence="4" id="KW-0119">Carbohydrate metabolism</keyword>
<organism evidence="6">
    <name type="scientific">human gut metagenome</name>
    <dbReference type="NCBI Taxonomy" id="408170"/>
    <lineage>
        <taxon>unclassified sequences</taxon>
        <taxon>metagenomes</taxon>
        <taxon>organismal metagenomes</taxon>
    </lineage>
</organism>
<dbReference type="GO" id="GO:0008790">
    <property type="term" value="F:arabinose isomerase activity"/>
    <property type="evidence" value="ECO:0007669"/>
    <property type="project" value="TreeGrafter"/>
</dbReference>
<evidence type="ECO:0000256" key="1">
    <source>
        <dbReference type="ARBA" id="ARBA00022490"/>
    </source>
</evidence>
<dbReference type="Pfam" id="PF07882">
    <property type="entry name" value="Fucose_iso_N2"/>
    <property type="match status" value="1"/>
</dbReference>
<dbReference type="GO" id="GO:0042355">
    <property type="term" value="P:L-fucose catabolic process"/>
    <property type="evidence" value="ECO:0007669"/>
    <property type="project" value="TreeGrafter"/>
</dbReference>
<dbReference type="GO" id="GO:0005737">
    <property type="term" value="C:cytoplasm"/>
    <property type="evidence" value="ECO:0007669"/>
    <property type="project" value="InterPro"/>
</dbReference>
<accession>W1XRQ2</accession>
<evidence type="ECO:0000313" key="6">
    <source>
        <dbReference type="EMBL" id="ETJ32776.1"/>
    </source>
</evidence>
<feature type="domain" description="L-fucose isomerase N-terminal-2" evidence="5">
    <location>
        <begin position="1"/>
        <end position="61"/>
    </location>
</feature>
<dbReference type="GO" id="GO:0019571">
    <property type="term" value="P:D-arabinose catabolic process"/>
    <property type="evidence" value="ECO:0007669"/>
    <property type="project" value="TreeGrafter"/>
</dbReference>
<protein>
    <submittedName>
        <fullName evidence="6">L-fucose isomerase protein</fullName>
    </submittedName>
</protein>
<dbReference type="InterPro" id="IPR012889">
    <property type="entry name" value="Fucose_isomerase_N2"/>
</dbReference>
<sequence length="91" mass="9950">AIAAGFQGQRHWTDQYPNGDTAEAILNSSFDWNGVREPFVVATENDSLNGVAMLMGHQLTGTAQVFADVRTYWSPEAIERVTGHKLDGLAE</sequence>
<evidence type="ECO:0000256" key="4">
    <source>
        <dbReference type="ARBA" id="ARBA00023277"/>
    </source>
</evidence>
<dbReference type="SUPFAM" id="SSF50443">
    <property type="entry name" value="FucI/AraA C-terminal domain-like"/>
    <property type="match status" value="1"/>
</dbReference>
<gene>
    <name evidence="6" type="ORF">Q604_UNBC12774G0001</name>
</gene>
<dbReference type="PANTHER" id="PTHR37840">
    <property type="entry name" value="L-FUCOSE ISOMERASE"/>
    <property type="match status" value="1"/>
</dbReference>
<comment type="caution">
    <text evidence="6">The sequence shown here is derived from an EMBL/GenBank/DDBJ whole genome shotgun (WGS) entry which is preliminary data.</text>
</comment>
<dbReference type="EMBL" id="AZMM01012774">
    <property type="protein sequence ID" value="ETJ32776.1"/>
    <property type="molecule type" value="Genomic_DNA"/>
</dbReference>
<dbReference type="Gene3D" id="3.20.14.10">
    <property type="entry name" value="L-fucose/L-arabinose isomerase, C-terminal"/>
    <property type="match status" value="1"/>
</dbReference>
<dbReference type="GO" id="GO:0030145">
    <property type="term" value="F:manganese ion binding"/>
    <property type="evidence" value="ECO:0007669"/>
    <property type="project" value="InterPro"/>
</dbReference>
<dbReference type="InterPro" id="IPR005763">
    <property type="entry name" value="Fucose_isomerase"/>
</dbReference>
<dbReference type="Gene3D" id="3.40.275.10">
    <property type="entry name" value="L-fucose Isomerase, Chain A, domain 2"/>
    <property type="match status" value="1"/>
</dbReference>
<name>W1XRQ2_9ZZZZ</name>
<keyword evidence="2 6" id="KW-0413">Isomerase</keyword>
<dbReference type="InterPro" id="IPR009015">
    <property type="entry name" value="Fucose_isomerase_N/cen_sf"/>
</dbReference>
<evidence type="ECO:0000256" key="3">
    <source>
        <dbReference type="ARBA" id="ARBA00023253"/>
    </source>
</evidence>
<proteinExistence type="predicted"/>
<evidence type="ECO:0000256" key="2">
    <source>
        <dbReference type="ARBA" id="ARBA00023235"/>
    </source>
</evidence>
<keyword evidence="1" id="KW-0963">Cytoplasm</keyword>
<dbReference type="GO" id="GO:0008736">
    <property type="term" value="F:L-fucose isomerase activity"/>
    <property type="evidence" value="ECO:0007669"/>
    <property type="project" value="InterPro"/>
</dbReference>